<feature type="compositionally biased region" description="Acidic residues" evidence="1">
    <location>
        <begin position="115"/>
        <end position="128"/>
    </location>
</feature>
<dbReference type="OrthoDB" id="3259294at2759"/>
<feature type="region of interest" description="Disordered" evidence="1">
    <location>
        <begin position="110"/>
        <end position="138"/>
    </location>
</feature>
<evidence type="ECO:0000313" key="2">
    <source>
        <dbReference type="EMBL" id="OBZ70339.1"/>
    </source>
</evidence>
<feature type="compositionally biased region" description="Basic and acidic residues" evidence="1">
    <location>
        <begin position="271"/>
        <end position="299"/>
    </location>
</feature>
<sequence>TGGPAACAYLLGHPDHYTDRQFRVVFWRSYVKRAMSTGYDEDRTGDVTEQESDSVLVGKSNDDVVALNRNWTLYSYLTRTTVRKRRRHETFATQARQQVDVIDENLGDHIHADSDLSEDSDEDGDDDRDDHGDDHDGQMSASCKGLYQYLQQHPLHRTHGVLILNRAQEHVLNFTGGVLPRKDHGDYAEYCIVMLMLFKPGGWRSGKDLRGQCVDWETMFKSTEFSTCDLQIMKNMNLLYECLDERDDYNAQRHARESADGQETGQNISPFRDEYMGSHDDPFYEVSHDEHSEEHLLNS</sequence>
<name>A0A1C7M1V0_GRIFR</name>
<dbReference type="OMA" id="HIHADSD"/>
<comment type="caution">
    <text evidence="2">The sequence shown here is derived from an EMBL/GenBank/DDBJ whole genome shotgun (WGS) entry which is preliminary data.</text>
</comment>
<keyword evidence="3" id="KW-1185">Reference proteome</keyword>
<gene>
    <name evidence="2" type="ORF">A0H81_09546</name>
</gene>
<reference evidence="2 3" key="1">
    <citation type="submission" date="2016-03" db="EMBL/GenBank/DDBJ databases">
        <title>Whole genome sequencing of Grifola frondosa 9006-11.</title>
        <authorList>
            <person name="Min B."/>
            <person name="Park H."/>
            <person name="Kim J.-G."/>
            <person name="Cho H."/>
            <person name="Oh Y.-L."/>
            <person name="Kong W.-S."/>
            <person name="Choi I.-G."/>
        </authorList>
    </citation>
    <scope>NUCLEOTIDE SEQUENCE [LARGE SCALE GENOMIC DNA]</scope>
    <source>
        <strain evidence="2 3">9006-11</strain>
    </source>
</reference>
<feature type="non-terminal residue" evidence="2">
    <location>
        <position position="299"/>
    </location>
</feature>
<organism evidence="2 3">
    <name type="scientific">Grifola frondosa</name>
    <name type="common">Maitake</name>
    <name type="synonym">Polyporus frondosus</name>
    <dbReference type="NCBI Taxonomy" id="5627"/>
    <lineage>
        <taxon>Eukaryota</taxon>
        <taxon>Fungi</taxon>
        <taxon>Dikarya</taxon>
        <taxon>Basidiomycota</taxon>
        <taxon>Agaricomycotina</taxon>
        <taxon>Agaricomycetes</taxon>
        <taxon>Polyporales</taxon>
        <taxon>Grifolaceae</taxon>
        <taxon>Grifola</taxon>
    </lineage>
</organism>
<proteinExistence type="predicted"/>
<accession>A0A1C7M1V0</accession>
<evidence type="ECO:0000256" key="1">
    <source>
        <dbReference type="SAM" id="MobiDB-lite"/>
    </source>
</evidence>
<feature type="non-terminal residue" evidence="2">
    <location>
        <position position="1"/>
    </location>
</feature>
<dbReference type="AlphaFoldDB" id="A0A1C7M1V0"/>
<evidence type="ECO:0000313" key="3">
    <source>
        <dbReference type="Proteomes" id="UP000092993"/>
    </source>
</evidence>
<protein>
    <submittedName>
        <fullName evidence="2">Uncharacterized protein</fullName>
    </submittedName>
</protein>
<dbReference type="EMBL" id="LUGG01000014">
    <property type="protein sequence ID" value="OBZ70339.1"/>
    <property type="molecule type" value="Genomic_DNA"/>
</dbReference>
<feature type="region of interest" description="Disordered" evidence="1">
    <location>
        <begin position="253"/>
        <end position="299"/>
    </location>
</feature>
<dbReference type="Proteomes" id="UP000092993">
    <property type="component" value="Unassembled WGS sequence"/>
</dbReference>